<dbReference type="Gene3D" id="3.30.70.1430">
    <property type="entry name" value="Multidrug efflux transporter AcrB pore domain"/>
    <property type="match status" value="2"/>
</dbReference>
<dbReference type="PANTHER" id="PTHR32063">
    <property type="match status" value="1"/>
</dbReference>
<dbReference type="Proteomes" id="UP000218831">
    <property type="component" value="Unassembled WGS sequence"/>
</dbReference>
<dbReference type="AlphaFoldDB" id="A0A2A2GFD8"/>
<dbReference type="SUPFAM" id="SSF82714">
    <property type="entry name" value="Multidrug efflux transporter AcrB TolC docking domain, DN and DC subdomains"/>
    <property type="match status" value="2"/>
</dbReference>
<dbReference type="GO" id="GO:0005886">
    <property type="term" value="C:plasma membrane"/>
    <property type="evidence" value="ECO:0007669"/>
    <property type="project" value="TreeGrafter"/>
</dbReference>
<keyword evidence="4" id="KW-1185">Reference proteome</keyword>
<feature type="transmembrane region" description="Helical" evidence="1">
    <location>
        <begin position="330"/>
        <end position="349"/>
    </location>
</feature>
<feature type="transmembrane region" description="Helical" evidence="1">
    <location>
        <begin position="835"/>
        <end position="854"/>
    </location>
</feature>
<dbReference type="InterPro" id="IPR001036">
    <property type="entry name" value="Acrflvin-R"/>
</dbReference>
<dbReference type="GO" id="GO:0042910">
    <property type="term" value="F:xenobiotic transmembrane transporter activity"/>
    <property type="evidence" value="ECO:0007669"/>
    <property type="project" value="TreeGrafter"/>
</dbReference>
<sequence>MKFTDLSLRRPVTTMMIFISFVIIGIIASRMVPLEYFPDISFPGAYVSVPYQNSTPEEIDRNITRPIEEAIATISGIERISSTSSENQAGIFVQFKMGSDISLKAMELKEKIDGIRNQLPDDLERFTVNKFSAQDNPMMNLRISSERDLSNAYELLNRNLKQRIERIQGVAQVDLYGVEQRQIRIELIPDRLKSHNINLNELAQRLRQSNFSVTAGKVEDAGKRYLVRPTGELTKPAEFANLVVGPDNLKLRDIATVGYGSPERDYGRHLDQKYAIGLDVFKESGANTVEVGDRVIAEIDEVNKLPEMQGINIFEMHNQATGIISSLTELFKAGLLGALFSVIILYLFLRRISTTLIVALAVPFSLVVTLGLLYFMELSLNILSMMGLMLAVGMLVDNAVVVTENIHRNQNLMDDKTEAVKRGVKQVGMAVTAGTLTTIIVFLPNIISEDSMIAIQLYHVAITIILALSASLLISLTVIPLLTSKIAPPEKKEQTDWVDSLQDWYGGMLSWLLKRRYLSVALILGTLLSVAVPMNAVNVEMFGSSESRELRLHYNLNDTYTLETVEKSVSHVEEFLYAHKEDLEIDAVYSYFETGSATSTILLTDEDDAQKDVTIIKEEIEEQMPKIAIGDPSFEYQDRTGGEQLRVFVIGESTEVLADLAEEVERRLQDVPGLADVRSEAETGTEEVQVQVNRERARNMGVSSQQVANLVSNSMRGMNLRRVRGEHGETDVVLAIQESDRKTIEDLMQLPVNIDNGESVQLASLADYKMDRGPRTIQRENRQTSLGITINLDDITMDKAQERIFPVLDQINYPSGYGWSKGRSFQQDQEAMDEMIVNILLAMFLIYLVMASLFESVLFPSSIITSIFFGIVGVFWFFFITGTTFSFMAMIGILILMGIVVNNGIVLIDHIHQLREMGSSRFEAIIQGCKDRMRPILMTAGTTVLGLVPLCFGTTQIGGDGPPYFPMARAIVGGLTFSTVVTLVILPAIYLILDDVKLWGNRVWQKGRSK</sequence>
<feature type="transmembrane region" description="Helical" evidence="1">
    <location>
        <begin position="356"/>
        <end position="376"/>
    </location>
</feature>
<feature type="transmembrane region" description="Helical" evidence="1">
    <location>
        <begin position="427"/>
        <end position="447"/>
    </location>
</feature>
<dbReference type="SUPFAM" id="SSF82866">
    <property type="entry name" value="Multidrug efflux transporter AcrB transmembrane domain"/>
    <property type="match status" value="2"/>
</dbReference>
<reference evidence="3 4" key="1">
    <citation type="submission" date="2017-08" db="EMBL/GenBank/DDBJ databases">
        <title>Aliifodinibius alkalisoli sp. nov., isolated from saline alkaline soil.</title>
        <authorList>
            <person name="Liu D."/>
            <person name="Zhang G."/>
        </authorList>
    </citation>
    <scope>NUCLEOTIDE SEQUENCE [LARGE SCALE GENOMIC DNA]</scope>
    <source>
        <strain evidence="3 4">WN023</strain>
    </source>
</reference>
<accession>A0A2A2GFD8</accession>
<keyword evidence="1" id="KW-1133">Transmembrane helix</keyword>
<dbReference type="PRINTS" id="PR00702">
    <property type="entry name" value="ACRIFLAVINRP"/>
</dbReference>
<evidence type="ECO:0000313" key="3">
    <source>
        <dbReference type="EMBL" id="PAU95704.1"/>
    </source>
</evidence>
<protein>
    <recommendedName>
        <fullName evidence="2">SSD domain-containing protein</fullName>
    </recommendedName>
</protein>
<dbReference type="InterPro" id="IPR000731">
    <property type="entry name" value="SSD"/>
</dbReference>
<dbReference type="PANTHER" id="PTHR32063:SF73">
    <property type="entry name" value="RND SUPERFAMILY EFFLUX PUMP PERMEASE COMPONENT 1"/>
    <property type="match status" value="1"/>
</dbReference>
<feature type="transmembrane region" description="Helical" evidence="1">
    <location>
        <begin position="970"/>
        <end position="993"/>
    </location>
</feature>
<dbReference type="RefSeq" id="WP_095604949.1">
    <property type="nucleotide sequence ID" value="NZ_NSKE01000001.1"/>
</dbReference>
<keyword evidence="1" id="KW-0472">Membrane</keyword>
<dbReference type="OrthoDB" id="9798415at2"/>
<keyword evidence="1" id="KW-0812">Transmembrane</keyword>
<dbReference type="Pfam" id="PF00873">
    <property type="entry name" value="ACR_tran"/>
    <property type="match status" value="1"/>
</dbReference>
<evidence type="ECO:0000256" key="1">
    <source>
        <dbReference type="SAM" id="Phobius"/>
    </source>
</evidence>
<name>A0A2A2GFD8_9BACT</name>
<dbReference type="InterPro" id="IPR027463">
    <property type="entry name" value="AcrB_DN_DC_subdom"/>
</dbReference>
<evidence type="ECO:0000259" key="2">
    <source>
        <dbReference type="PROSITE" id="PS50156"/>
    </source>
</evidence>
<feature type="transmembrane region" description="Helical" evidence="1">
    <location>
        <begin position="861"/>
        <end position="879"/>
    </location>
</feature>
<dbReference type="SUPFAM" id="SSF82693">
    <property type="entry name" value="Multidrug efflux transporter AcrB pore domain, PN1, PN2, PC1 and PC2 subdomains"/>
    <property type="match status" value="2"/>
</dbReference>
<feature type="transmembrane region" description="Helical" evidence="1">
    <location>
        <begin position="382"/>
        <end position="406"/>
    </location>
</feature>
<dbReference type="Gene3D" id="3.30.2090.10">
    <property type="entry name" value="Multidrug efflux transporter AcrB TolC docking domain, DN and DC subdomains"/>
    <property type="match status" value="2"/>
</dbReference>
<dbReference type="Gene3D" id="1.20.1640.10">
    <property type="entry name" value="Multidrug efflux transporter AcrB transmembrane domain"/>
    <property type="match status" value="2"/>
</dbReference>
<comment type="caution">
    <text evidence="3">The sequence shown here is derived from an EMBL/GenBank/DDBJ whole genome shotgun (WGS) entry which is preliminary data.</text>
</comment>
<dbReference type="PROSITE" id="PS50156">
    <property type="entry name" value="SSD"/>
    <property type="match status" value="1"/>
</dbReference>
<feature type="domain" description="SSD" evidence="2">
    <location>
        <begin position="360"/>
        <end position="485"/>
    </location>
</feature>
<organism evidence="3 4">
    <name type="scientific">Fodinibius salipaludis</name>
    <dbReference type="NCBI Taxonomy" id="2032627"/>
    <lineage>
        <taxon>Bacteria</taxon>
        <taxon>Pseudomonadati</taxon>
        <taxon>Balneolota</taxon>
        <taxon>Balneolia</taxon>
        <taxon>Balneolales</taxon>
        <taxon>Balneolaceae</taxon>
        <taxon>Fodinibius</taxon>
    </lineage>
</organism>
<evidence type="ECO:0000313" key="4">
    <source>
        <dbReference type="Proteomes" id="UP000218831"/>
    </source>
</evidence>
<dbReference type="Gene3D" id="3.30.70.1320">
    <property type="entry name" value="Multidrug efflux transporter AcrB pore domain like"/>
    <property type="match status" value="1"/>
</dbReference>
<feature type="transmembrane region" description="Helical" evidence="1">
    <location>
        <begin position="885"/>
        <end position="908"/>
    </location>
</feature>
<dbReference type="EMBL" id="NSKE01000001">
    <property type="protein sequence ID" value="PAU95704.1"/>
    <property type="molecule type" value="Genomic_DNA"/>
</dbReference>
<dbReference type="Gene3D" id="3.30.70.1440">
    <property type="entry name" value="Multidrug efflux transporter AcrB pore domain"/>
    <property type="match status" value="1"/>
</dbReference>
<proteinExistence type="predicted"/>
<feature type="transmembrane region" description="Helical" evidence="1">
    <location>
        <begin position="936"/>
        <end position="958"/>
    </location>
</feature>
<feature type="transmembrane region" description="Helical" evidence="1">
    <location>
        <begin position="12"/>
        <end position="32"/>
    </location>
</feature>
<feature type="transmembrane region" description="Helical" evidence="1">
    <location>
        <begin position="453"/>
        <end position="482"/>
    </location>
</feature>
<gene>
    <name evidence="3" type="ORF">CK503_01190</name>
</gene>
<feature type="transmembrane region" description="Helical" evidence="1">
    <location>
        <begin position="517"/>
        <end position="537"/>
    </location>
</feature>